<sequence>MKIFGLILGCPEAVLHCKHLERERTRDIQREPLHGCKVYVYPERIHERRDKCCKCEWVTPWRRAYTHVAGQWM</sequence>
<evidence type="ECO:0000313" key="1">
    <source>
        <dbReference type="EMBL" id="KKM42273.1"/>
    </source>
</evidence>
<gene>
    <name evidence="1" type="ORF">LCGC14_1563150</name>
</gene>
<protein>
    <submittedName>
        <fullName evidence="1">Uncharacterized protein</fullName>
    </submittedName>
</protein>
<accession>A0A0F9ILU9</accession>
<comment type="caution">
    <text evidence="1">The sequence shown here is derived from an EMBL/GenBank/DDBJ whole genome shotgun (WGS) entry which is preliminary data.</text>
</comment>
<name>A0A0F9ILU9_9ZZZZ</name>
<organism evidence="1">
    <name type="scientific">marine sediment metagenome</name>
    <dbReference type="NCBI Taxonomy" id="412755"/>
    <lineage>
        <taxon>unclassified sequences</taxon>
        <taxon>metagenomes</taxon>
        <taxon>ecological metagenomes</taxon>
    </lineage>
</organism>
<proteinExistence type="predicted"/>
<dbReference type="EMBL" id="LAZR01012097">
    <property type="protein sequence ID" value="KKM42273.1"/>
    <property type="molecule type" value="Genomic_DNA"/>
</dbReference>
<reference evidence="1" key="1">
    <citation type="journal article" date="2015" name="Nature">
        <title>Complex archaea that bridge the gap between prokaryotes and eukaryotes.</title>
        <authorList>
            <person name="Spang A."/>
            <person name="Saw J.H."/>
            <person name="Jorgensen S.L."/>
            <person name="Zaremba-Niedzwiedzka K."/>
            <person name="Martijn J."/>
            <person name="Lind A.E."/>
            <person name="van Eijk R."/>
            <person name="Schleper C."/>
            <person name="Guy L."/>
            <person name="Ettema T.J."/>
        </authorList>
    </citation>
    <scope>NUCLEOTIDE SEQUENCE</scope>
</reference>
<dbReference type="AlphaFoldDB" id="A0A0F9ILU9"/>